<name>A0A5P1EWZ6_ASPOF</name>
<evidence type="ECO:0000256" key="8">
    <source>
        <dbReference type="SAM" id="MobiDB-lite"/>
    </source>
</evidence>
<dbReference type="PROSITE" id="PS50302">
    <property type="entry name" value="PUM"/>
    <property type="match status" value="8"/>
</dbReference>
<dbReference type="SUPFAM" id="SSF48371">
    <property type="entry name" value="ARM repeat"/>
    <property type="match status" value="1"/>
</dbReference>
<dbReference type="Pfam" id="PF00806">
    <property type="entry name" value="PUF"/>
    <property type="match status" value="8"/>
</dbReference>
<dbReference type="InterPro" id="IPR016024">
    <property type="entry name" value="ARM-type_fold"/>
</dbReference>
<protein>
    <recommendedName>
        <fullName evidence="9">PUM-HD domain-containing protein</fullName>
    </recommendedName>
</protein>
<evidence type="ECO:0000256" key="2">
    <source>
        <dbReference type="ARBA" id="ARBA00022490"/>
    </source>
</evidence>
<dbReference type="OrthoDB" id="668540at2759"/>
<dbReference type="InterPro" id="IPR033712">
    <property type="entry name" value="Pumilio_RNA-bd"/>
</dbReference>
<dbReference type="InterPro" id="IPR033133">
    <property type="entry name" value="PUM-HD"/>
</dbReference>
<comment type="function">
    <text evidence="6">Sequence-specific RNA-binding protein that regulates translation and mRNA stability by binding the 3'-UTR of target mRNAs. Binds the APUM-binding elements (APBEs) in the 3'-UTR mRNA sequence of CLV1, PNH, WUS and FAS2.</text>
</comment>
<dbReference type="Pfam" id="PF07990">
    <property type="entry name" value="NABP"/>
    <property type="match status" value="1"/>
</dbReference>
<feature type="repeat" description="Pumilio" evidence="7">
    <location>
        <begin position="739"/>
        <end position="774"/>
    </location>
</feature>
<evidence type="ECO:0000259" key="9">
    <source>
        <dbReference type="PROSITE" id="PS50303"/>
    </source>
</evidence>
<accession>A0A5P1EWZ6</accession>
<evidence type="ECO:0000256" key="7">
    <source>
        <dbReference type="PROSITE-ProRule" id="PRU00317"/>
    </source>
</evidence>
<comment type="subcellular location">
    <subcellularLocation>
        <location evidence="1">Cytoplasm</location>
    </subcellularLocation>
</comment>
<keyword evidence="3" id="KW-0677">Repeat</keyword>
<dbReference type="GO" id="GO:0003729">
    <property type="term" value="F:mRNA binding"/>
    <property type="evidence" value="ECO:0007669"/>
    <property type="project" value="UniProtKB-ARBA"/>
</dbReference>
<dbReference type="OMA" id="FMANQEP"/>
<keyword evidence="11" id="KW-1185">Reference proteome</keyword>
<keyword evidence="5" id="KW-0694">RNA-binding</keyword>
<dbReference type="EMBL" id="CM007385">
    <property type="protein sequence ID" value="ONK70605.1"/>
    <property type="molecule type" value="Genomic_DNA"/>
</dbReference>
<dbReference type="AlphaFoldDB" id="A0A5P1EWZ6"/>
<dbReference type="PANTHER" id="PTHR12537">
    <property type="entry name" value="RNA BINDING PROTEIN PUMILIO-RELATED"/>
    <property type="match status" value="1"/>
</dbReference>
<feature type="repeat" description="Pumilio" evidence="7">
    <location>
        <begin position="703"/>
        <end position="738"/>
    </location>
</feature>
<feature type="compositionally biased region" description="Polar residues" evidence="8">
    <location>
        <begin position="364"/>
        <end position="384"/>
    </location>
</feature>
<evidence type="ECO:0000256" key="6">
    <source>
        <dbReference type="ARBA" id="ARBA00055193"/>
    </source>
</evidence>
<dbReference type="FunFam" id="1.25.10.10:FF:000004">
    <property type="entry name" value="Pumilio homolog 1 isoform 2"/>
    <property type="match status" value="1"/>
</dbReference>
<dbReference type="GO" id="GO:0006417">
    <property type="term" value="P:regulation of translation"/>
    <property type="evidence" value="ECO:0007669"/>
    <property type="project" value="UniProtKB-KW"/>
</dbReference>
<reference evidence="11" key="1">
    <citation type="journal article" date="2017" name="Nat. Commun.">
        <title>The asparagus genome sheds light on the origin and evolution of a young Y chromosome.</title>
        <authorList>
            <person name="Harkess A."/>
            <person name="Zhou J."/>
            <person name="Xu C."/>
            <person name="Bowers J.E."/>
            <person name="Van der Hulst R."/>
            <person name="Ayyampalayam S."/>
            <person name="Mercati F."/>
            <person name="Riccardi P."/>
            <person name="McKain M.R."/>
            <person name="Kakrana A."/>
            <person name="Tang H."/>
            <person name="Ray J."/>
            <person name="Groenendijk J."/>
            <person name="Arikit S."/>
            <person name="Mathioni S.M."/>
            <person name="Nakano M."/>
            <person name="Shan H."/>
            <person name="Telgmann-Rauber A."/>
            <person name="Kanno A."/>
            <person name="Yue Z."/>
            <person name="Chen H."/>
            <person name="Li W."/>
            <person name="Chen Y."/>
            <person name="Xu X."/>
            <person name="Zhang Y."/>
            <person name="Luo S."/>
            <person name="Chen H."/>
            <person name="Gao J."/>
            <person name="Mao Z."/>
            <person name="Pires J.C."/>
            <person name="Luo M."/>
            <person name="Kudrna D."/>
            <person name="Wing R.A."/>
            <person name="Meyers B.C."/>
            <person name="Yi K."/>
            <person name="Kong H."/>
            <person name="Lavrijsen P."/>
            <person name="Sunseri F."/>
            <person name="Falavigna A."/>
            <person name="Ye Y."/>
            <person name="Leebens-Mack J.H."/>
            <person name="Chen G."/>
        </authorList>
    </citation>
    <scope>NUCLEOTIDE SEQUENCE [LARGE SCALE GENOMIC DNA]</scope>
    <source>
        <strain evidence="11">cv. DH0086</strain>
    </source>
</reference>
<gene>
    <name evidence="10" type="ORF">A4U43_C05F35490</name>
</gene>
<evidence type="ECO:0000256" key="5">
    <source>
        <dbReference type="ARBA" id="ARBA00022884"/>
    </source>
</evidence>
<keyword evidence="4" id="KW-0810">Translation regulation</keyword>
<feature type="region of interest" description="Disordered" evidence="8">
    <location>
        <begin position="47"/>
        <end position="71"/>
    </location>
</feature>
<feature type="region of interest" description="Disordered" evidence="8">
    <location>
        <begin position="333"/>
        <end position="387"/>
    </location>
</feature>
<feature type="region of interest" description="Disordered" evidence="8">
    <location>
        <begin position="1"/>
        <end position="30"/>
    </location>
</feature>
<feature type="compositionally biased region" description="Polar residues" evidence="8">
    <location>
        <begin position="14"/>
        <end position="30"/>
    </location>
</feature>
<feature type="compositionally biased region" description="Basic and acidic residues" evidence="8">
    <location>
        <begin position="638"/>
        <end position="648"/>
    </location>
</feature>
<feature type="compositionally biased region" description="Polar residues" evidence="8">
    <location>
        <begin position="339"/>
        <end position="357"/>
    </location>
</feature>
<feature type="compositionally biased region" description="Basic and acidic residues" evidence="8">
    <location>
        <begin position="169"/>
        <end position="188"/>
    </location>
</feature>
<feature type="compositionally biased region" description="Polar residues" evidence="8">
    <location>
        <begin position="189"/>
        <end position="203"/>
    </location>
</feature>
<dbReference type="Proteomes" id="UP000243459">
    <property type="component" value="Chromosome 5"/>
</dbReference>
<dbReference type="InterPro" id="IPR012940">
    <property type="entry name" value="NABP"/>
</dbReference>
<feature type="repeat" description="Pumilio" evidence="7">
    <location>
        <begin position="775"/>
        <end position="810"/>
    </location>
</feature>
<sequence>MTTESPMRIIGGSRSRNWPSSRDATSYTSSASNMTAQELGMLLQGHSFNGNREFTGPNRSGSAPPSMEGSSLAIGDLRRHQNSSLEGIIENLTSAVETSESEEQLRSDPAYLAYYHSNVNLNPRLPQPLLSRDNRRLVHNVGALGEDWRVSSFDDSTKEPFVSRPALAAHEEKPQDDKSPKIECDEKAGSSSAFVSGQHTSSLQGRHKSLVDLIQEDFPRTPSPIYSNQTHPSRHSSTEPIDLDALNSAQDSSISMSVAESKTISHHAPIACVQSAESNPKHDVSASLLMPSSAGQKGQTNTSITNMDCHTSVVGASFGSIEDETKNLRISNGGHRSQLARQHPQQSSLQARGSSFQARPGHSLVTNPRTPNTNNSADHFSHGQSKLPASEVQPALVSAGVAPPLYAAYGASYHPNLQPSSLFAPQLAMGSYALNTSLVPPFITGYSPYGAVPVPLENATPNFGPGMPAVSTGYSATPMADMQNLYKLYGQLGIAAQPSFPDPIYMSYFQHPSVDPYAGIGQYDHVASRGSTMGGPLANYDQQRGQVHAPDHRPQSLRTGSINVSGVRKDGNASPDYPGGLQNVAVLMQYPTSPLGSPIYQGSPVASASPSGRRNDNMRFSINSPRTGGAYSGWQGQRGREKFDEQKPPSFLEELKSSKSRRYELSDIVGRIVEFSADQHGSRFIQQKLETCTIEEKAAVFQEVLPHASTLMTDVFGNYVIQKFFEYGSPEQRKELANKLVGHVLPLSLQMYGCRVIQKALEVIDLEQKTQLVHELDGHVMRCVRDQNGNHVIQKCIECIPSEKIDFIISAFRGNVASLSMHPYGCRVIQRVLEHCTDEVQSQCIVDEILQSACTLAQDQYGNYVTQHVLEGGKSLERSQIIKKLAGQVVQMSQHKFASNVIEKCLEHGSSAERDLLIEEIVGQTEGNDNLLVMMKDQFANYVVQKILETCNDKQREILLNRAKVHLQALKKYTYGKHIVARVEQLCGEEANYAAES</sequence>
<feature type="region of interest" description="Disordered" evidence="8">
    <location>
        <begin position="154"/>
        <end position="203"/>
    </location>
</feature>
<feature type="region of interest" description="Disordered" evidence="8">
    <location>
        <begin position="621"/>
        <end position="648"/>
    </location>
</feature>
<evidence type="ECO:0000256" key="3">
    <source>
        <dbReference type="ARBA" id="ARBA00022737"/>
    </source>
</evidence>
<feature type="repeat" description="Pumilio" evidence="7">
    <location>
        <begin position="811"/>
        <end position="847"/>
    </location>
</feature>
<dbReference type="SMART" id="SM00025">
    <property type="entry name" value="Pumilio"/>
    <property type="match status" value="8"/>
</dbReference>
<dbReference type="InterPro" id="IPR001313">
    <property type="entry name" value="Pumilio_RNA-bd_rpt"/>
</dbReference>
<feature type="compositionally biased region" description="Polar residues" evidence="8">
    <location>
        <begin position="47"/>
        <end position="63"/>
    </location>
</feature>
<evidence type="ECO:0000313" key="10">
    <source>
        <dbReference type="EMBL" id="ONK70605.1"/>
    </source>
</evidence>
<proteinExistence type="predicted"/>
<keyword evidence="2" id="KW-0963">Cytoplasm</keyword>
<dbReference type="PANTHER" id="PTHR12537:SF119">
    <property type="entry name" value="PUMILIO HOMOLOG 6, CHLOROPLASTIC"/>
    <property type="match status" value="1"/>
</dbReference>
<evidence type="ECO:0000313" key="11">
    <source>
        <dbReference type="Proteomes" id="UP000243459"/>
    </source>
</evidence>
<feature type="repeat" description="Pumilio" evidence="7">
    <location>
        <begin position="920"/>
        <end position="961"/>
    </location>
</feature>
<evidence type="ECO:0000256" key="4">
    <source>
        <dbReference type="ARBA" id="ARBA00022845"/>
    </source>
</evidence>
<organism evidence="10 11">
    <name type="scientific">Asparagus officinalis</name>
    <name type="common">Garden asparagus</name>
    <dbReference type="NCBI Taxonomy" id="4686"/>
    <lineage>
        <taxon>Eukaryota</taxon>
        <taxon>Viridiplantae</taxon>
        <taxon>Streptophyta</taxon>
        <taxon>Embryophyta</taxon>
        <taxon>Tracheophyta</taxon>
        <taxon>Spermatophyta</taxon>
        <taxon>Magnoliopsida</taxon>
        <taxon>Liliopsida</taxon>
        <taxon>Asparagales</taxon>
        <taxon>Asparagaceae</taxon>
        <taxon>Asparagoideae</taxon>
        <taxon>Asparagus</taxon>
    </lineage>
</organism>
<dbReference type="Gene3D" id="1.25.10.10">
    <property type="entry name" value="Leucine-rich Repeat Variant"/>
    <property type="match status" value="1"/>
</dbReference>
<dbReference type="CDD" id="cd07920">
    <property type="entry name" value="Pumilio"/>
    <property type="match status" value="1"/>
</dbReference>
<feature type="repeat" description="Pumilio" evidence="7">
    <location>
        <begin position="667"/>
        <end position="702"/>
    </location>
</feature>
<evidence type="ECO:0000256" key="1">
    <source>
        <dbReference type="ARBA" id="ARBA00004496"/>
    </source>
</evidence>
<dbReference type="PROSITE" id="PS50303">
    <property type="entry name" value="PUM_HD"/>
    <property type="match status" value="1"/>
</dbReference>
<feature type="repeat" description="Pumilio" evidence="7">
    <location>
        <begin position="848"/>
        <end position="883"/>
    </location>
</feature>
<feature type="region of interest" description="Disordered" evidence="8">
    <location>
        <begin position="547"/>
        <end position="575"/>
    </location>
</feature>
<dbReference type="InterPro" id="IPR011989">
    <property type="entry name" value="ARM-like"/>
</dbReference>
<dbReference type="GO" id="GO:0005737">
    <property type="term" value="C:cytoplasm"/>
    <property type="evidence" value="ECO:0007669"/>
    <property type="project" value="UniProtKB-SubCell"/>
</dbReference>
<feature type="repeat" description="Pumilio" evidence="7">
    <location>
        <begin position="884"/>
        <end position="919"/>
    </location>
</feature>
<dbReference type="Gramene" id="ONK70605">
    <property type="protein sequence ID" value="ONK70605"/>
    <property type="gene ID" value="A4U43_C05F35490"/>
</dbReference>
<feature type="domain" description="PUM-HD" evidence="9">
    <location>
        <begin position="647"/>
        <end position="987"/>
    </location>
</feature>